<dbReference type="InterPro" id="IPR050523">
    <property type="entry name" value="AKR_Detox_Biosynth"/>
</dbReference>
<dbReference type="PANTHER" id="PTHR43364">
    <property type="entry name" value="NADH-SPECIFIC METHYLGLYOXAL REDUCTASE-RELATED"/>
    <property type="match status" value="1"/>
</dbReference>
<keyword evidence="1" id="KW-0560">Oxidoreductase</keyword>
<keyword evidence="4" id="KW-1185">Reference proteome</keyword>
<protein>
    <submittedName>
        <fullName evidence="3">Aldo/keto reductase</fullName>
    </submittedName>
</protein>
<evidence type="ECO:0000259" key="2">
    <source>
        <dbReference type="Pfam" id="PF00248"/>
    </source>
</evidence>
<dbReference type="EMBL" id="JAUZMY010000005">
    <property type="protein sequence ID" value="MEE2037105.1"/>
    <property type="molecule type" value="Genomic_DNA"/>
</dbReference>
<dbReference type="InterPro" id="IPR036812">
    <property type="entry name" value="NAD(P)_OxRdtase_dom_sf"/>
</dbReference>
<evidence type="ECO:0000313" key="4">
    <source>
        <dbReference type="Proteomes" id="UP001356095"/>
    </source>
</evidence>
<accession>A0ABU7K4F6</accession>
<feature type="domain" description="NADP-dependent oxidoreductase" evidence="2">
    <location>
        <begin position="16"/>
        <end position="300"/>
    </location>
</feature>
<dbReference type="Pfam" id="PF00248">
    <property type="entry name" value="Aldo_ket_red"/>
    <property type="match status" value="1"/>
</dbReference>
<reference evidence="3 4" key="1">
    <citation type="submission" date="2023-08" db="EMBL/GenBank/DDBJ databases">
        <authorList>
            <person name="Girao M."/>
            <person name="Carvalho M.F."/>
        </authorList>
    </citation>
    <scope>NUCLEOTIDE SEQUENCE [LARGE SCALE GENOMIC DNA]</scope>
    <source>
        <strain evidence="3 4">CT-R113</strain>
    </source>
</reference>
<name>A0ABU7K4F6_9ACTN</name>
<comment type="caution">
    <text evidence="3">The sequence shown here is derived from an EMBL/GenBank/DDBJ whole genome shotgun (WGS) entry which is preliminary data.</text>
</comment>
<sequence>MRYRLLGPSGLRVSQLFLGAMTFSGPDEARRMVDLYQDAGGNVIDTASAYGDSEEVVGELLQARRDRFVLATKYALPRDPTDPNTGGSHRKNLALSLDRSLRRLRTDYVDLLWVHTWDEYTPVEETMRALDDAVRAGKVLYVGASNLPAWLVSQANTLALWRDWSPFVGVQVPYSLLRRDVERELLPMSEALGLSAATYGGLAAGVLSGRFTGPGASGSSHRVDAAALTPREHGAARAVLEVAEEVGASPSQVAIAWTLAHSRSVHPIIGAGTAVQLADNLGAVGVDLPEDAVRRLDAVADLDLGYPADVNAGSRSWLNGDREVLPPTRGGMSGS</sequence>
<dbReference type="RefSeq" id="WP_330090895.1">
    <property type="nucleotide sequence ID" value="NZ_JAUZMY010000005.1"/>
</dbReference>
<dbReference type="CDD" id="cd19080">
    <property type="entry name" value="AKR_AKR9A_9B"/>
    <property type="match status" value="1"/>
</dbReference>
<dbReference type="PANTHER" id="PTHR43364:SF4">
    <property type="entry name" value="NAD(P)-LINKED OXIDOREDUCTASE SUPERFAMILY PROTEIN"/>
    <property type="match status" value="1"/>
</dbReference>
<dbReference type="PRINTS" id="PR00069">
    <property type="entry name" value="ALDKETRDTASE"/>
</dbReference>
<dbReference type="Gene3D" id="3.20.20.100">
    <property type="entry name" value="NADP-dependent oxidoreductase domain"/>
    <property type="match status" value="1"/>
</dbReference>
<proteinExistence type="predicted"/>
<dbReference type="Proteomes" id="UP001356095">
    <property type="component" value="Unassembled WGS sequence"/>
</dbReference>
<evidence type="ECO:0000256" key="1">
    <source>
        <dbReference type="ARBA" id="ARBA00023002"/>
    </source>
</evidence>
<gene>
    <name evidence="3" type="ORF">Q8791_07715</name>
</gene>
<dbReference type="InterPro" id="IPR023210">
    <property type="entry name" value="NADP_OxRdtase_dom"/>
</dbReference>
<evidence type="ECO:0000313" key="3">
    <source>
        <dbReference type="EMBL" id="MEE2037105.1"/>
    </source>
</evidence>
<dbReference type="SUPFAM" id="SSF51430">
    <property type="entry name" value="NAD(P)-linked oxidoreductase"/>
    <property type="match status" value="1"/>
</dbReference>
<dbReference type="InterPro" id="IPR020471">
    <property type="entry name" value="AKR"/>
</dbReference>
<organism evidence="3 4">
    <name type="scientific">Nocardiopsis codii</name>
    <dbReference type="NCBI Taxonomy" id="3065942"/>
    <lineage>
        <taxon>Bacteria</taxon>
        <taxon>Bacillati</taxon>
        <taxon>Actinomycetota</taxon>
        <taxon>Actinomycetes</taxon>
        <taxon>Streptosporangiales</taxon>
        <taxon>Nocardiopsidaceae</taxon>
        <taxon>Nocardiopsis</taxon>
    </lineage>
</organism>